<sequence>MHQTEPFVETVKANGLKNSNSSSQMGEAVKLTGFKNLGWIAGSFLQGVWKEFTMLPAGYKFLPTDEELFLHYLQPKVSGSQMPVNVIPEIDLQNYDPTHLQGMAFNNGCGDYYFFTKDHQGMMSPDQLSNGEGCYENTGINEPALNGNGILIGRKRSFSYKLNNDITCTMYEYRLAGGNSTGQIQQGQQQQWMLVKIVNKQEKQQFENRFNVNDDDFQPLTDSDSDHNDDQILEG</sequence>
<comment type="caution">
    <text evidence="1">The sequence shown here is derived from an EMBL/GenBank/DDBJ whole genome shotgun (WGS) entry which is preliminary data.</text>
</comment>
<dbReference type="Proteomes" id="UP001234297">
    <property type="component" value="Chromosome 3"/>
</dbReference>
<proteinExistence type="predicted"/>
<keyword evidence="2" id="KW-1185">Reference proteome</keyword>
<evidence type="ECO:0000313" key="1">
    <source>
        <dbReference type="EMBL" id="KAJ8634985.1"/>
    </source>
</evidence>
<protein>
    <submittedName>
        <fullName evidence="1">Uncharacterized protein</fullName>
    </submittedName>
</protein>
<gene>
    <name evidence="1" type="ORF">MRB53_009252</name>
</gene>
<organism evidence="1 2">
    <name type="scientific">Persea americana</name>
    <name type="common">Avocado</name>
    <dbReference type="NCBI Taxonomy" id="3435"/>
    <lineage>
        <taxon>Eukaryota</taxon>
        <taxon>Viridiplantae</taxon>
        <taxon>Streptophyta</taxon>
        <taxon>Embryophyta</taxon>
        <taxon>Tracheophyta</taxon>
        <taxon>Spermatophyta</taxon>
        <taxon>Magnoliopsida</taxon>
        <taxon>Magnoliidae</taxon>
        <taxon>Laurales</taxon>
        <taxon>Lauraceae</taxon>
        <taxon>Persea</taxon>
    </lineage>
</organism>
<dbReference type="EMBL" id="CM056811">
    <property type="protein sequence ID" value="KAJ8634985.1"/>
    <property type="molecule type" value="Genomic_DNA"/>
</dbReference>
<reference evidence="1 2" key="1">
    <citation type="journal article" date="2022" name="Hortic Res">
        <title>A haplotype resolved chromosomal level avocado genome allows analysis of novel avocado genes.</title>
        <authorList>
            <person name="Nath O."/>
            <person name="Fletcher S.J."/>
            <person name="Hayward A."/>
            <person name="Shaw L.M."/>
            <person name="Masouleh A.K."/>
            <person name="Furtado A."/>
            <person name="Henry R.J."/>
            <person name="Mitter N."/>
        </authorList>
    </citation>
    <scope>NUCLEOTIDE SEQUENCE [LARGE SCALE GENOMIC DNA]</scope>
    <source>
        <strain evidence="2">cv. Hass</strain>
    </source>
</reference>
<evidence type="ECO:0000313" key="2">
    <source>
        <dbReference type="Proteomes" id="UP001234297"/>
    </source>
</evidence>
<name>A0ACC2LNV4_PERAE</name>
<accession>A0ACC2LNV4</accession>